<gene>
    <name evidence="4" type="ORF">HZA61_09500</name>
</gene>
<reference evidence="4" key="1">
    <citation type="submission" date="2020-07" db="EMBL/GenBank/DDBJ databases">
        <title>Huge and variable diversity of episymbiotic CPR bacteria and DPANN archaea in groundwater ecosystems.</title>
        <authorList>
            <person name="He C.Y."/>
            <person name="Keren R."/>
            <person name="Whittaker M."/>
            <person name="Farag I.F."/>
            <person name="Doudna J."/>
            <person name="Cate J.H.D."/>
            <person name="Banfield J.F."/>
        </authorList>
    </citation>
    <scope>NUCLEOTIDE SEQUENCE</scope>
    <source>
        <strain evidence="4">NC_groundwater_1813_Pr3_B-0.1um_71_17</strain>
    </source>
</reference>
<organism evidence="4 5">
    <name type="scientific">Eiseniibacteriota bacterium</name>
    <dbReference type="NCBI Taxonomy" id="2212470"/>
    <lineage>
        <taxon>Bacteria</taxon>
        <taxon>Candidatus Eiseniibacteriota</taxon>
    </lineage>
</organism>
<dbReference type="PROSITE" id="PS50110">
    <property type="entry name" value="RESPONSE_REGULATORY"/>
    <property type="match status" value="1"/>
</dbReference>
<dbReference type="AlphaFoldDB" id="A0A933SDI1"/>
<proteinExistence type="predicted"/>
<dbReference type="EMBL" id="JACRIW010000064">
    <property type="protein sequence ID" value="MBI5169710.1"/>
    <property type="molecule type" value="Genomic_DNA"/>
</dbReference>
<sequence>MSPTRRVVVVEDDPHNAVLFRKLLEKRLGCDVTVTESPEELFEAARSGEVRLVVMDVSLAHSTWQGQPVNGVALCRMLKSDPATAAIPVLLATAHAMRGDAERLLQESGADDYISKPIVDHSQFVEQVRALVQEAA</sequence>
<name>A0A933SDI1_UNCEI</name>
<protein>
    <submittedName>
        <fullName evidence="4">Response regulator</fullName>
    </submittedName>
</protein>
<keyword evidence="1 2" id="KW-0597">Phosphoprotein</keyword>
<dbReference type="Pfam" id="PF00072">
    <property type="entry name" value="Response_reg"/>
    <property type="match status" value="1"/>
</dbReference>
<dbReference type="Proteomes" id="UP000696931">
    <property type="component" value="Unassembled WGS sequence"/>
</dbReference>
<dbReference type="Gene3D" id="3.40.50.2300">
    <property type="match status" value="1"/>
</dbReference>
<dbReference type="InterPro" id="IPR001789">
    <property type="entry name" value="Sig_transdc_resp-reg_receiver"/>
</dbReference>
<comment type="caution">
    <text evidence="4">The sequence shown here is derived from an EMBL/GenBank/DDBJ whole genome shotgun (WGS) entry which is preliminary data.</text>
</comment>
<dbReference type="SUPFAM" id="SSF52172">
    <property type="entry name" value="CheY-like"/>
    <property type="match status" value="1"/>
</dbReference>
<evidence type="ECO:0000313" key="4">
    <source>
        <dbReference type="EMBL" id="MBI5169710.1"/>
    </source>
</evidence>
<evidence type="ECO:0000259" key="3">
    <source>
        <dbReference type="PROSITE" id="PS50110"/>
    </source>
</evidence>
<dbReference type="PANTHER" id="PTHR44591:SF23">
    <property type="entry name" value="CHEY SUBFAMILY"/>
    <property type="match status" value="1"/>
</dbReference>
<feature type="domain" description="Response regulatory" evidence="3">
    <location>
        <begin position="6"/>
        <end position="131"/>
    </location>
</feature>
<dbReference type="SMART" id="SM00448">
    <property type="entry name" value="REC"/>
    <property type="match status" value="1"/>
</dbReference>
<dbReference type="PANTHER" id="PTHR44591">
    <property type="entry name" value="STRESS RESPONSE REGULATOR PROTEIN 1"/>
    <property type="match status" value="1"/>
</dbReference>
<accession>A0A933SDI1</accession>
<evidence type="ECO:0000313" key="5">
    <source>
        <dbReference type="Proteomes" id="UP000696931"/>
    </source>
</evidence>
<evidence type="ECO:0000256" key="2">
    <source>
        <dbReference type="PROSITE-ProRule" id="PRU00169"/>
    </source>
</evidence>
<feature type="modified residue" description="4-aspartylphosphate" evidence="2">
    <location>
        <position position="56"/>
    </location>
</feature>
<evidence type="ECO:0000256" key="1">
    <source>
        <dbReference type="ARBA" id="ARBA00022553"/>
    </source>
</evidence>
<dbReference type="InterPro" id="IPR011006">
    <property type="entry name" value="CheY-like_superfamily"/>
</dbReference>
<dbReference type="InterPro" id="IPR050595">
    <property type="entry name" value="Bact_response_regulator"/>
</dbReference>
<dbReference type="GO" id="GO:0000160">
    <property type="term" value="P:phosphorelay signal transduction system"/>
    <property type="evidence" value="ECO:0007669"/>
    <property type="project" value="InterPro"/>
</dbReference>